<dbReference type="PANTHER" id="PTHR43223:SF1">
    <property type="entry name" value="ALKYL_ARYL-SULFATASE BDS1"/>
    <property type="match status" value="1"/>
</dbReference>
<accession>A0A136Q747</accession>
<dbReference type="InterPro" id="IPR036866">
    <property type="entry name" value="RibonucZ/Hydroxyglut_hydro"/>
</dbReference>
<sequence length="135" mass="14953">MKVTDVSAKQPTEQTVAANEEVYALLDLSDEREKECAQKGPLAAPDALEIKDENGKIVWSQTAYAFLEGDAPDTANPSLWRNAQLNHIYGLFEVTDGVYQVRGVITYNYKGKRKTLKLKDIKDGSDLKESAPPHA</sequence>
<dbReference type="InterPro" id="IPR052195">
    <property type="entry name" value="Bact_Alkyl/Aryl-Sulfatase"/>
</dbReference>
<name>A0A136Q747_9FIRM</name>
<proteinExistence type="predicted"/>
<dbReference type="OrthoDB" id="9815874at2"/>
<organism evidence="1 2">
    <name type="scientific">Christensenella minuta</name>
    <dbReference type="NCBI Taxonomy" id="626937"/>
    <lineage>
        <taxon>Bacteria</taxon>
        <taxon>Bacillati</taxon>
        <taxon>Bacillota</taxon>
        <taxon>Clostridia</taxon>
        <taxon>Christensenellales</taxon>
        <taxon>Christensenellaceae</taxon>
        <taxon>Christensenella</taxon>
    </lineage>
</organism>
<dbReference type="EMBL" id="LSZW01000040">
    <property type="protein sequence ID" value="KXK66498.1"/>
    <property type="molecule type" value="Genomic_DNA"/>
</dbReference>
<dbReference type="PANTHER" id="PTHR43223">
    <property type="entry name" value="ALKYL/ARYL-SULFATASE"/>
    <property type="match status" value="1"/>
</dbReference>
<evidence type="ECO:0000313" key="1">
    <source>
        <dbReference type="EMBL" id="KXK66498.1"/>
    </source>
</evidence>
<comment type="caution">
    <text evidence="1">The sequence shown here is derived from an EMBL/GenBank/DDBJ whole genome shotgun (WGS) entry which is preliminary data.</text>
</comment>
<dbReference type="RefSeq" id="WP_066522588.1">
    <property type="nucleotide sequence ID" value="NZ_CABMOF010000009.1"/>
</dbReference>
<dbReference type="GO" id="GO:0018741">
    <property type="term" value="F:linear primary-alkylsulfatase activity"/>
    <property type="evidence" value="ECO:0007669"/>
    <property type="project" value="TreeGrafter"/>
</dbReference>
<dbReference type="SUPFAM" id="SSF56281">
    <property type="entry name" value="Metallo-hydrolase/oxidoreductase"/>
    <property type="match status" value="1"/>
</dbReference>
<keyword evidence="2" id="KW-1185">Reference proteome</keyword>
<dbReference type="GO" id="GO:0018909">
    <property type="term" value="P:dodecyl sulfate metabolic process"/>
    <property type="evidence" value="ECO:0007669"/>
    <property type="project" value="TreeGrafter"/>
</dbReference>
<protein>
    <submittedName>
        <fullName evidence="1">Uncharacterized protein</fullName>
    </submittedName>
</protein>
<gene>
    <name evidence="1" type="ORF">HMPREF3293_00541</name>
</gene>
<evidence type="ECO:0000313" key="2">
    <source>
        <dbReference type="Proteomes" id="UP000070366"/>
    </source>
</evidence>
<dbReference type="Gene3D" id="3.60.15.30">
    <property type="entry name" value="Metallo-beta-lactamase domain"/>
    <property type="match status" value="1"/>
</dbReference>
<dbReference type="AlphaFoldDB" id="A0A136Q747"/>
<reference evidence="1 2" key="1">
    <citation type="submission" date="2016-02" db="EMBL/GenBank/DDBJ databases">
        <authorList>
            <person name="Wen L."/>
            <person name="He K."/>
            <person name="Yang H."/>
        </authorList>
    </citation>
    <scope>NUCLEOTIDE SEQUENCE [LARGE SCALE GENOMIC DNA]</scope>
    <source>
        <strain evidence="1 2">DSM 22607</strain>
    </source>
</reference>
<dbReference type="KEGG" id="cmiu:B1H56_09765"/>
<dbReference type="Proteomes" id="UP000070366">
    <property type="component" value="Unassembled WGS sequence"/>
</dbReference>